<keyword evidence="6" id="KW-0223">Dioxygenase</keyword>
<dbReference type="InterPro" id="IPR036392">
    <property type="entry name" value="PLAT/LH2_dom_sf"/>
</dbReference>
<accession>A0A6A6NER1</accession>
<dbReference type="FunFam" id="4.10.372.10:FF:000001">
    <property type="entry name" value="Lipoxygenase"/>
    <property type="match status" value="1"/>
</dbReference>
<comment type="similarity">
    <text evidence="1">Belongs to the lipoxygenase family.</text>
</comment>
<dbReference type="Gene3D" id="4.10.372.10">
    <property type="entry name" value="Lipoxygenase-1, Domain 3"/>
    <property type="match status" value="1"/>
</dbReference>
<dbReference type="InterPro" id="IPR001024">
    <property type="entry name" value="PLAT/LH2_dom"/>
</dbReference>
<comment type="caution">
    <text evidence="10">Lacks conserved residue(s) required for the propagation of feature annotation.</text>
</comment>
<dbReference type="GO" id="GO:0034440">
    <property type="term" value="P:lipid oxidation"/>
    <property type="evidence" value="ECO:0007669"/>
    <property type="project" value="InterPro"/>
</dbReference>
<dbReference type="InterPro" id="IPR000907">
    <property type="entry name" value="LipOase"/>
</dbReference>
<keyword evidence="9" id="KW-0275">Fatty acid biosynthesis</keyword>
<dbReference type="SMART" id="SM00308">
    <property type="entry name" value="LH2"/>
    <property type="match status" value="1"/>
</dbReference>
<dbReference type="PROSITE" id="PS50095">
    <property type="entry name" value="PLAT"/>
    <property type="match status" value="1"/>
</dbReference>
<evidence type="ECO:0000256" key="3">
    <source>
        <dbReference type="ARBA" id="ARBA00022723"/>
    </source>
</evidence>
<evidence type="ECO:0000256" key="5">
    <source>
        <dbReference type="ARBA" id="ARBA00022832"/>
    </source>
</evidence>
<dbReference type="InterPro" id="IPR027433">
    <property type="entry name" value="Lipoxygenase_dom_3"/>
</dbReference>
<dbReference type="InterPro" id="IPR036226">
    <property type="entry name" value="LipOase_C_sf"/>
</dbReference>
<dbReference type="CDD" id="cd01751">
    <property type="entry name" value="PLAT_LH2"/>
    <property type="match status" value="1"/>
</dbReference>
<dbReference type="PANTHER" id="PTHR11771">
    <property type="entry name" value="LIPOXYGENASE"/>
    <property type="match status" value="1"/>
</dbReference>
<evidence type="ECO:0000313" key="14">
    <source>
        <dbReference type="Proteomes" id="UP000467840"/>
    </source>
</evidence>
<evidence type="ECO:0000256" key="10">
    <source>
        <dbReference type="PROSITE-ProRule" id="PRU00152"/>
    </source>
</evidence>
<dbReference type="Gene3D" id="4.10.375.10">
    <property type="entry name" value="Lipoxygenase-1, Domain 2"/>
    <property type="match status" value="1"/>
</dbReference>
<keyword evidence="8" id="KW-0443">Lipid metabolism</keyword>
<evidence type="ECO:0000256" key="4">
    <source>
        <dbReference type="ARBA" id="ARBA00022767"/>
    </source>
</evidence>
<dbReference type="GO" id="GO:0046872">
    <property type="term" value="F:metal ion binding"/>
    <property type="evidence" value="ECO:0007669"/>
    <property type="project" value="UniProtKB-KW"/>
</dbReference>
<evidence type="ECO:0000256" key="2">
    <source>
        <dbReference type="ARBA" id="ARBA00022516"/>
    </source>
</evidence>
<evidence type="ECO:0000313" key="13">
    <source>
        <dbReference type="EMBL" id="KAF2323630.1"/>
    </source>
</evidence>
<gene>
    <name evidence="13" type="ORF">GH714_036380</name>
</gene>
<protein>
    <recommendedName>
        <fullName evidence="15">Lipoxygenase domain-containing protein</fullName>
    </recommendedName>
</protein>
<keyword evidence="5" id="KW-0276">Fatty acid metabolism</keyword>
<evidence type="ECO:0000256" key="9">
    <source>
        <dbReference type="ARBA" id="ARBA00023160"/>
    </source>
</evidence>
<dbReference type="EMBL" id="JAAGAX010000002">
    <property type="protein sequence ID" value="KAF2323630.1"/>
    <property type="molecule type" value="Genomic_DNA"/>
</dbReference>
<name>A0A6A6NER1_HEVBR</name>
<evidence type="ECO:0000256" key="7">
    <source>
        <dbReference type="ARBA" id="ARBA00023002"/>
    </source>
</evidence>
<dbReference type="InterPro" id="IPR042057">
    <property type="entry name" value="Lipoxy_PLAT/LH2"/>
</dbReference>
<dbReference type="Gene3D" id="3.10.450.60">
    <property type="match status" value="1"/>
</dbReference>
<keyword evidence="4" id="KW-0925">Oxylipin biosynthesis</keyword>
<feature type="domain" description="Lipoxygenase" evidence="12">
    <location>
        <begin position="206"/>
        <end position="492"/>
    </location>
</feature>
<dbReference type="GO" id="GO:0031408">
    <property type="term" value="P:oxylipin biosynthetic process"/>
    <property type="evidence" value="ECO:0007669"/>
    <property type="project" value="UniProtKB-KW"/>
</dbReference>
<feature type="domain" description="PLAT" evidence="11">
    <location>
        <begin position="67"/>
        <end position="203"/>
    </location>
</feature>
<dbReference type="SUPFAM" id="SSF49723">
    <property type="entry name" value="Lipase/lipooxygenase domain (PLAT/LH2 domain)"/>
    <property type="match status" value="1"/>
</dbReference>
<sequence>MSSKVLFNHSFHQENQFLVKPVLVPLQYGKLSVKRAVRGPVAAISEDLIKANSSSNTVPENAVKFKVRAVVTVRNKHKEDLKETIAKHWDAFADKIGRNVVLELISSEVDPKTKEPKRSKEAVLKDWSKKTNVKAERVHYAAEFLVDSNFGEPGAITVSNKHQKEFFLETITLEGFACDPVHFPCNSWVQSKKDQPAKRIFFSNKPYLPSETPAGLKALREKELKDIRGDGKGERKLSDRIYDFDVYNDLGNPDRGVELTRPKLGGKNIPYPRRCRTGRRPTDTAGRLKAVLHSLIPSLKATISSENRDFNAFSDIDILYKEGLLLKVGLQDEIWRSLPLPKAVTKIQESSEGLLRYDTPKIISKDKFAWLRDDEFARQALSGESALKEKHIIGHLNGMSVQEALEENKLFVLDYHDVYLPFLDRINALDGRKAYATRTIFFLTPLGTLKPIAIELSLPSVRPNSQSKRSYTFGRCDYKLDMATCQGSCLLQ</sequence>
<dbReference type="InterPro" id="IPR001246">
    <property type="entry name" value="LipOase_plant"/>
</dbReference>
<dbReference type="GO" id="GO:0016702">
    <property type="term" value="F:oxidoreductase activity, acting on single donors with incorporation of molecular oxygen, incorporation of two atoms of oxygen"/>
    <property type="evidence" value="ECO:0007669"/>
    <property type="project" value="InterPro"/>
</dbReference>
<dbReference type="InterPro" id="IPR013819">
    <property type="entry name" value="LipOase_C"/>
</dbReference>
<evidence type="ECO:0000256" key="1">
    <source>
        <dbReference type="ARBA" id="ARBA00009419"/>
    </source>
</evidence>
<keyword evidence="3" id="KW-0479">Metal-binding</keyword>
<dbReference type="Proteomes" id="UP000467840">
    <property type="component" value="Chromosome 11"/>
</dbReference>
<keyword evidence="2" id="KW-0444">Lipid biosynthesis</keyword>
<dbReference type="SUPFAM" id="SSF48484">
    <property type="entry name" value="Lipoxigenase"/>
    <property type="match status" value="1"/>
</dbReference>
<keyword evidence="7" id="KW-0560">Oxidoreductase</keyword>
<keyword evidence="14" id="KW-1185">Reference proteome</keyword>
<dbReference type="PRINTS" id="PR00468">
    <property type="entry name" value="PLTLPOXGNASE"/>
</dbReference>
<evidence type="ECO:0008006" key="15">
    <source>
        <dbReference type="Google" id="ProtNLM"/>
    </source>
</evidence>
<reference evidence="13 14" key="1">
    <citation type="journal article" date="2020" name="Mol. Plant">
        <title>The Chromosome-Based Rubber Tree Genome Provides New Insights into Spurge Genome Evolution and Rubber Biosynthesis.</title>
        <authorList>
            <person name="Liu J."/>
            <person name="Shi C."/>
            <person name="Shi C.C."/>
            <person name="Li W."/>
            <person name="Zhang Q.J."/>
            <person name="Zhang Y."/>
            <person name="Li K."/>
            <person name="Lu H.F."/>
            <person name="Shi C."/>
            <person name="Zhu S.T."/>
            <person name="Xiao Z.Y."/>
            <person name="Nan H."/>
            <person name="Yue Y."/>
            <person name="Zhu X.G."/>
            <person name="Wu Y."/>
            <person name="Hong X.N."/>
            <person name="Fan G.Y."/>
            <person name="Tong Y."/>
            <person name="Zhang D."/>
            <person name="Mao C.L."/>
            <person name="Liu Y.L."/>
            <person name="Hao S.J."/>
            <person name="Liu W.Q."/>
            <person name="Lv M.Q."/>
            <person name="Zhang H.B."/>
            <person name="Liu Y."/>
            <person name="Hu-Tang G.R."/>
            <person name="Wang J.P."/>
            <person name="Wang J.H."/>
            <person name="Sun Y.H."/>
            <person name="Ni S.B."/>
            <person name="Chen W.B."/>
            <person name="Zhang X.C."/>
            <person name="Jiao Y.N."/>
            <person name="Eichler E.E."/>
            <person name="Li G.H."/>
            <person name="Liu X."/>
            <person name="Gao L.Z."/>
        </authorList>
    </citation>
    <scope>NUCLEOTIDE SEQUENCE [LARGE SCALE GENOMIC DNA]</scope>
    <source>
        <strain evidence="14">cv. GT1</strain>
        <tissue evidence="13">Leaf</tissue>
    </source>
</reference>
<evidence type="ECO:0000256" key="6">
    <source>
        <dbReference type="ARBA" id="ARBA00022964"/>
    </source>
</evidence>
<dbReference type="GO" id="GO:0006633">
    <property type="term" value="P:fatty acid biosynthetic process"/>
    <property type="evidence" value="ECO:0007669"/>
    <property type="project" value="UniProtKB-KW"/>
</dbReference>
<dbReference type="Gene3D" id="2.60.60.20">
    <property type="entry name" value="PLAT/LH2 domain"/>
    <property type="match status" value="1"/>
</dbReference>
<organism evidence="13 14">
    <name type="scientific">Hevea brasiliensis</name>
    <name type="common">Para rubber tree</name>
    <name type="synonym">Siphonia brasiliensis</name>
    <dbReference type="NCBI Taxonomy" id="3981"/>
    <lineage>
        <taxon>Eukaryota</taxon>
        <taxon>Viridiplantae</taxon>
        <taxon>Streptophyta</taxon>
        <taxon>Embryophyta</taxon>
        <taxon>Tracheophyta</taxon>
        <taxon>Spermatophyta</taxon>
        <taxon>Magnoliopsida</taxon>
        <taxon>eudicotyledons</taxon>
        <taxon>Gunneridae</taxon>
        <taxon>Pentapetalae</taxon>
        <taxon>rosids</taxon>
        <taxon>fabids</taxon>
        <taxon>Malpighiales</taxon>
        <taxon>Euphorbiaceae</taxon>
        <taxon>Crotonoideae</taxon>
        <taxon>Micrandreae</taxon>
        <taxon>Hevea</taxon>
    </lineage>
</organism>
<evidence type="ECO:0000256" key="8">
    <source>
        <dbReference type="ARBA" id="ARBA00023098"/>
    </source>
</evidence>
<dbReference type="AlphaFoldDB" id="A0A6A6NER1"/>
<dbReference type="Pfam" id="PF01477">
    <property type="entry name" value="PLAT"/>
    <property type="match status" value="1"/>
</dbReference>
<evidence type="ECO:0000259" key="12">
    <source>
        <dbReference type="PROSITE" id="PS51393"/>
    </source>
</evidence>
<evidence type="ECO:0000259" key="11">
    <source>
        <dbReference type="PROSITE" id="PS50095"/>
    </source>
</evidence>
<dbReference type="PROSITE" id="PS51393">
    <property type="entry name" value="LIPOXYGENASE_3"/>
    <property type="match status" value="1"/>
</dbReference>
<dbReference type="Pfam" id="PF00305">
    <property type="entry name" value="Lipoxygenase"/>
    <property type="match status" value="3"/>
</dbReference>
<comment type="caution">
    <text evidence="13">The sequence shown here is derived from an EMBL/GenBank/DDBJ whole genome shotgun (WGS) entry which is preliminary data.</text>
</comment>
<proteinExistence type="inferred from homology"/>